<dbReference type="AlphaFoldDB" id="K2F741"/>
<accession>K2F741</accession>
<sequence length="247" mass="30418">MWNIEKNENIIQKLEILAKQRFNDPEAKANKIKENLYSLETDWNINEFVDEKWKVIANPAIFSEYDHYKEYLGLAWYEEKKDWNLLKMYRLKDWKEIGKYSLEYFQIWVDINFYEWYRLAHLSVNNRLSINQLKRLLPRLIEAWSFRIKDLVPFLKRKQISEPDFEKELPKLRELLKTQVMDVRLEKIKDEITESEIKSYLENWHISKDLARELYDLLKLREEKKKNKEIEEWAIHSQTRTKTKEII</sequence>
<protein>
    <submittedName>
        <fullName evidence="1">Uncharacterized protein</fullName>
    </submittedName>
</protein>
<gene>
    <name evidence="1" type="ORF">ACD_4C00105G0003</name>
</gene>
<comment type="caution">
    <text evidence="1">The sequence shown here is derived from an EMBL/GenBank/DDBJ whole genome shotgun (WGS) entry which is preliminary data.</text>
</comment>
<organism evidence="1">
    <name type="scientific">uncultured bacterium</name>
    <name type="common">gcode 4</name>
    <dbReference type="NCBI Taxonomy" id="1234023"/>
    <lineage>
        <taxon>Bacteria</taxon>
        <taxon>environmental samples</taxon>
    </lineage>
</organism>
<dbReference type="EMBL" id="AMFJ01000621">
    <property type="protein sequence ID" value="EKE26961.1"/>
    <property type="molecule type" value="Genomic_DNA"/>
</dbReference>
<evidence type="ECO:0000313" key="1">
    <source>
        <dbReference type="EMBL" id="EKE26961.1"/>
    </source>
</evidence>
<proteinExistence type="predicted"/>
<name>K2F741_9BACT</name>
<reference evidence="1" key="1">
    <citation type="journal article" date="2012" name="Science">
        <title>Fermentation, hydrogen, and sulfur metabolism in multiple uncultivated bacterial phyla.</title>
        <authorList>
            <person name="Wrighton K.C."/>
            <person name="Thomas B.C."/>
            <person name="Sharon I."/>
            <person name="Miller C.S."/>
            <person name="Castelle C.J."/>
            <person name="VerBerkmoes N.C."/>
            <person name="Wilkins M.J."/>
            <person name="Hettich R.L."/>
            <person name="Lipton M.S."/>
            <person name="Williams K.H."/>
            <person name="Long P.E."/>
            <person name="Banfield J.F."/>
        </authorList>
    </citation>
    <scope>NUCLEOTIDE SEQUENCE [LARGE SCALE GENOMIC DNA]</scope>
</reference>